<dbReference type="PANTHER" id="PTHR47618:SF1">
    <property type="entry name" value="BIFUNCTIONAL OLIGORIBONUCLEASE AND PAP PHOSPHATASE NRNA"/>
    <property type="match status" value="1"/>
</dbReference>
<organism evidence="3 4">
    <name type="scientific">Candidatus Berkelbacteria bacterium RIFCSPHIGHO2_12_FULL_36_9</name>
    <dbReference type="NCBI Taxonomy" id="1797469"/>
    <lineage>
        <taxon>Bacteria</taxon>
        <taxon>Candidatus Berkelbacteria</taxon>
    </lineage>
</organism>
<gene>
    <name evidence="3" type="ORF">A3F08_03680</name>
</gene>
<reference evidence="3 4" key="1">
    <citation type="journal article" date="2016" name="Nat. Commun.">
        <title>Thousands of microbial genomes shed light on interconnected biogeochemical processes in an aquifer system.</title>
        <authorList>
            <person name="Anantharaman K."/>
            <person name="Brown C.T."/>
            <person name="Hug L.A."/>
            <person name="Sharon I."/>
            <person name="Castelle C.J."/>
            <person name="Probst A.J."/>
            <person name="Thomas B.C."/>
            <person name="Singh A."/>
            <person name="Wilkins M.J."/>
            <person name="Karaoz U."/>
            <person name="Brodie E.L."/>
            <person name="Williams K.H."/>
            <person name="Hubbard S.S."/>
            <person name="Banfield J.F."/>
        </authorList>
    </citation>
    <scope>NUCLEOTIDE SEQUENCE [LARGE SCALE GENOMIC DNA]</scope>
</reference>
<evidence type="ECO:0000313" key="3">
    <source>
        <dbReference type="EMBL" id="OGD67020.1"/>
    </source>
</evidence>
<dbReference type="EMBL" id="MEZV01000021">
    <property type="protein sequence ID" value="OGD67020.1"/>
    <property type="molecule type" value="Genomic_DNA"/>
</dbReference>
<evidence type="ECO:0008006" key="5">
    <source>
        <dbReference type="Google" id="ProtNLM"/>
    </source>
</evidence>
<dbReference type="InterPro" id="IPR001667">
    <property type="entry name" value="DDH_dom"/>
</dbReference>
<dbReference type="Gene3D" id="3.90.1640.10">
    <property type="entry name" value="inorganic pyrophosphatase (n-terminal core)"/>
    <property type="match status" value="1"/>
</dbReference>
<dbReference type="InterPro" id="IPR051319">
    <property type="entry name" value="Oligoribo/pAp-PDE_c-di-AMP_PDE"/>
</dbReference>
<comment type="caution">
    <text evidence="3">The sequence shown here is derived from an EMBL/GenBank/DDBJ whole genome shotgun (WGS) entry which is preliminary data.</text>
</comment>
<evidence type="ECO:0000313" key="4">
    <source>
        <dbReference type="Proteomes" id="UP000176451"/>
    </source>
</evidence>
<dbReference type="AlphaFoldDB" id="A0A1F5EI64"/>
<feature type="domain" description="DHHA1" evidence="2">
    <location>
        <begin position="240"/>
        <end position="305"/>
    </location>
</feature>
<evidence type="ECO:0000259" key="2">
    <source>
        <dbReference type="Pfam" id="PF02272"/>
    </source>
</evidence>
<dbReference type="PANTHER" id="PTHR47618">
    <property type="entry name" value="BIFUNCTIONAL OLIGORIBONUCLEASE AND PAP PHOSPHATASE NRNA"/>
    <property type="match status" value="1"/>
</dbReference>
<dbReference type="Proteomes" id="UP000176451">
    <property type="component" value="Unassembled WGS sequence"/>
</dbReference>
<dbReference type="SUPFAM" id="SSF64182">
    <property type="entry name" value="DHH phosphoesterases"/>
    <property type="match status" value="1"/>
</dbReference>
<name>A0A1F5EI64_9BACT</name>
<dbReference type="Gene3D" id="3.10.310.30">
    <property type="match status" value="1"/>
</dbReference>
<proteinExistence type="predicted"/>
<dbReference type="STRING" id="1797469.A3F08_03680"/>
<sequence>MKNKVLTRIEKSENVLLLTHENPDGDALGSLLALSLSLEKINKKAVPVCPDKIAKLFHFLPESQTIRQDFLLGDFDLIIILDCGDLRRTGFADRLKEFSKNKRKIINIDHHPKNDLHRISALNLVDYSASSTAEIIYKLINNLKIEIDSNIATALLCGIYTDTGAFKHSNTSTAVLDIASDLMRKGARLKKITENISNGRSVSALKLWGVALSRIQKNEKLGIVTSFITKDDLEKCSACADDLAGIVNMINAIPKTKAAILFSEVEDGKIKASLRTESERVDVSRLANIFGGGGLKKASGFTINGHLRLESGRWKIEN</sequence>
<evidence type="ECO:0000259" key="1">
    <source>
        <dbReference type="Pfam" id="PF01368"/>
    </source>
</evidence>
<protein>
    <recommendedName>
        <fullName evidence="5">DDH domain-containing protein</fullName>
    </recommendedName>
</protein>
<dbReference type="Pfam" id="PF01368">
    <property type="entry name" value="DHH"/>
    <property type="match status" value="1"/>
</dbReference>
<dbReference type="Pfam" id="PF02272">
    <property type="entry name" value="DHHA1"/>
    <property type="match status" value="1"/>
</dbReference>
<dbReference type="GO" id="GO:0003676">
    <property type="term" value="F:nucleic acid binding"/>
    <property type="evidence" value="ECO:0007669"/>
    <property type="project" value="InterPro"/>
</dbReference>
<dbReference type="InterPro" id="IPR003156">
    <property type="entry name" value="DHHA1_dom"/>
</dbReference>
<feature type="domain" description="DDH" evidence="1">
    <location>
        <begin position="15"/>
        <end position="159"/>
    </location>
</feature>
<dbReference type="InterPro" id="IPR038763">
    <property type="entry name" value="DHH_sf"/>
</dbReference>
<accession>A0A1F5EI64</accession>